<sequence>MPLLLRLTMTLYERYVLDNAKVPAMIVRRRSADDVAALVTILKANDLPFSIHVGGHNMFGWSQIHDAINIDPREIAYVHVSPETDTARLGGRVR</sequence>
<name>A0AAD6IPB6_PENCN</name>
<dbReference type="Pfam" id="PF01565">
    <property type="entry name" value="FAD_binding_4"/>
    <property type="match status" value="1"/>
</dbReference>
<dbReference type="InterPro" id="IPR016166">
    <property type="entry name" value="FAD-bd_PCMH"/>
</dbReference>
<dbReference type="Proteomes" id="UP001219568">
    <property type="component" value="Unassembled WGS sequence"/>
</dbReference>
<organism evidence="2 3">
    <name type="scientific">Penicillium canescens</name>
    <dbReference type="NCBI Taxonomy" id="5083"/>
    <lineage>
        <taxon>Eukaryota</taxon>
        <taxon>Fungi</taxon>
        <taxon>Dikarya</taxon>
        <taxon>Ascomycota</taxon>
        <taxon>Pezizomycotina</taxon>
        <taxon>Eurotiomycetes</taxon>
        <taxon>Eurotiomycetidae</taxon>
        <taxon>Eurotiales</taxon>
        <taxon>Aspergillaceae</taxon>
        <taxon>Penicillium</taxon>
    </lineage>
</organism>
<reference evidence="2" key="1">
    <citation type="journal article" date="2023" name="IMA Fungus">
        <title>Comparative genomic study of the Penicillium genus elucidates a diverse pangenome and 15 lateral gene transfer events.</title>
        <authorList>
            <person name="Petersen C."/>
            <person name="Sorensen T."/>
            <person name="Nielsen M.R."/>
            <person name="Sondergaard T.E."/>
            <person name="Sorensen J.L."/>
            <person name="Fitzpatrick D.A."/>
            <person name="Frisvad J.C."/>
            <person name="Nielsen K.L."/>
        </authorList>
    </citation>
    <scope>NUCLEOTIDE SEQUENCE</scope>
    <source>
        <strain evidence="2">IBT 15450</strain>
    </source>
</reference>
<dbReference type="GO" id="GO:0071949">
    <property type="term" value="F:FAD binding"/>
    <property type="evidence" value="ECO:0007669"/>
    <property type="project" value="InterPro"/>
</dbReference>
<dbReference type="InterPro" id="IPR006094">
    <property type="entry name" value="Oxid_FAD_bind_N"/>
</dbReference>
<dbReference type="InterPro" id="IPR016169">
    <property type="entry name" value="FAD-bd_PCMH_sub2"/>
</dbReference>
<evidence type="ECO:0000313" key="3">
    <source>
        <dbReference type="Proteomes" id="UP001219568"/>
    </source>
</evidence>
<comment type="caution">
    <text evidence="2">The sequence shown here is derived from an EMBL/GenBank/DDBJ whole genome shotgun (WGS) entry which is preliminary data.</text>
</comment>
<dbReference type="EMBL" id="JAQJZL010000001">
    <property type="protein sequence ID" value="KAJ6057998.1"/>
    <property type="molecule type" value="Genomic_DNA"/>
</dbReference>
<gene>
    <name evidence="2" type="ORF">N7460_001272</name>
</gene>
<feature type="domain" description="FAD-binding PCMH-type" evidence="1">
    <location>
        <begin position="19"/>
        <end position="94"/>
    </location>
</feature>
<keyword evidence="3" id="KW-1185">Reference proteome</keyword>
<evidence type="ECO:0000259" key="1">
    <source>
        <dbReference type="PROSITE" id="PS51387"/>
    </source>
</evidence>
<accession>A0AAD6IPB6</accession>
<dbReference type="PROSITE" id="PS51387">
    <property type="entry name" value="FAD_PCMH"/>
    <property type="match status" value="1"/>
</dbReference>
<proteinExistence type="predicted"/>
<reference evidence="2" key="2">
    <citation type="submission" date="2023-01" db="EMBL/GenBank/DDBJ databases">
        <authorList>
            <person name="Petersen C."/>
        </authorList>
    </citation>
    <scope>NUCLEOTIDE SEQUENCE</scope>
    <source>
        <strain evidence="2">IBT 15450</strain>
    </source>
</reference>
<dbReference type="Gene3D" id="3.30.465.10">
    <property type="match status" value="1"/>
</dbReference>
<dbReference type="SUPFAM" id="SSF56176">
    <property type="entry name" value="FAD-binding/transporter-associated domain-like"/>
    <property type="match status" value="1"/>
</dbReference>
<dbReference type="InterPro" id="IPR036318">
    <property type="entry name" value="FAD-bd_PCMH-like_sf"/>
</dbReference>
<protein>
    <recommendedName>
        <fullName evidence="1">FAD-binding PCMH-type domain-containing protein</fullName>
    </recommendedName>
</protein>
<evidence type="ECO:0000313" key="2">
    <source>
        <dbReference type="EMBL" id="KAJ6057998.1"/>
    </source>
</evidence>
<dbReference type="AlphaFoldDB" id="A0AAD6IPB6"/>